<keyword evidence="3" id="KW-1185">Reference proteome</keyword>
<feature type="signal peptide" evidence="1">
    <location>
        <begin position="1"/>
        <end position="17"/>
    </location>
</feature>
<protein>
    <submittedName>
        <fullName evidence="2">Uncharacterized protein</fullName>
    </submittedName>
</protein>
<evidence type="ECO:0000313" key="2">
    <source>
        <dbReference type="EMBL" id="OUD09847.1"/>
    </source>
</evidence>
<dbReference type="AlphaFoldDB" id="A0A251WZI5"/>
<dbReference type="RefSeq" id="WP_086451185.1">
    <property type="nucleotide sequence ID" value="NZ_MSPP01000002.1"/>
</dbReference>
<feature type="chain" id="PRO_5011437016" evidence="1">
    <location>
        <begin position="18"/>
        <end position="259"/>
    </location>
</feature>
<evidence type="ECO:0000313" key="3">
    <source>
        <dbReference type="Proteomes" id="UP000194664"/>
    </source>
</evidence>
<keyword evidence="1" id="KW-0732">Signal</keyword>
<accession>A0A251WZI5</accession>
<organism evidence="2 3">
    <name type="scientific">Marivivens niveibacter</name>
    <dbReference type="NCBI Taxonomy" id="1930667"/>
    <lineage>
        <taxon>Bacteria</taxon>
        <taxon>Pseudomonadati</taxon>
        <taxon>Pseudomonadota</taxon>
        <taxon>Alphaproteobacteria</taxon>
        <taxon>Rhodobacterales</taxon>
        <taxon>Paracoccaceae</taxon>
        <taxon>Marivivens group</taxon>
        <taxon>Marivivens</taxon>
    </lineage>
</organism>
<gene>
    <name evidence="2" type="ORF">BVC71_08470</name>
</gene>
<comment type="caution">
    <text evidence="2">The sequence shown here is derived from an EMBL/GenBank/DDBJ whole genome shotgun (WGS) entry which is preliminary data.</text>
</comment>
<proteinExistence type="predicted"/>
<dbReference type="Proteomes" id="UP000194664">
    <property type="component" value="Unassembled WGS sequence"/>
</dbReference>
<evidence type="ECO:0000256" key="1">
    <source>
        <dbReference type="SAM" id="SignalP"/>
    </source>
</evidence>
<dbReference type="EMBL" id="MSPP01000002">
    <property type="protein sequence ID" value="OUD09847.1"/>
    <property type="molecule type" value="Genomic_DNA"/>
</dbReference>
<reference evidence="2 3" key="1">
    <citation type="submission" date="2016-12" db="EMBL/GenBank/DDBJ databases">
        <title>The draft genome sequence of HSLHS2.</title>
        <authorList>
            <person name="Hu D."/>
            <person name="Wang L."/>
            <person name="Shao Z."/>
        </authorList>
    </citation>
    <scope>NUCLEOTIDE SEQUENCE [LARGE SCALE GENOMIC DNA]</scope>
    <source>
        <strain evidence="2">MCCC 1A06712</strain>
    </source>
</reference>
<sequence>MLLFFALPAALSAWGLAELFDWMDGSAKDDDADTVPEDTETAGVDAETDSDLTNAIFGTDEDDILQTDDSEAELYGGDGADVFWIDEENESDFDVETDVAYDDPDQDPYGTYAQIAEGADLTIIRDYDYDEGDRILIEVNWHPEVAGTEIPDVDLRGVTYSATAAQLPDGTTGAVIYGIAAYTAYDADGAEITDLGGSFDLTPVFIAGFGNPYEFETTELNFILRDTDAAVDDAAIEDAVRNAGLNGIGIRASDFIITG</sequence>
<name>A0A251WZI5_9RHOB</name>